<dbReference type="STRING" id="1837282.A6F49_09265"/>
<dbReference type="OrthoDB" id="4964676at2"/>
<proteinExistence type="predicted"/>
<organism evidence="2 3">
    <name type="scientific">Enteractinococcus helveticum</name>
    <dbReference type="NCBI Taxonomy" id="1837282"/>
    <lineage>
        <taxon>Bacteria</taxon>
        <taxon>Bacillati</taxon>
        <taxon>Actinomycetota</taxon>
        <taxon>Actinomycetes</taxon>
        <taxon>Micrococcales</taxon>
        <taxon>Micrococcaceae</taxon>
    </lineage>
</organism>
<evidence type="ECO:0000313" key="2">
    <source>
        <dbReference type="EMBL" id="OAV61156.1"/>
    </source>
</evidence>
<feature type="domain" description="Flavodoxin" evidence="1">
    <location>
        <begin position="12"/>
        <end position="98"/>
    </location>
</feature>
<accession>A0A1B7LZV4</accession>
<name>A0A1B7LZV4_9MICC</name>
<dbReference type="InterPro" id="IPR026816">
    <property type="entry name" value="Flavodoxin_dom"/>
</dbReference>
<gene>
    <name evidence="2" type="ORF">A6F49_09265</name>
</gene>
<dbReference type="AlphaFoldDB" id="A0A1B7LZV4"/>
<sequence>MATLIAHSPEPATQHFVDRLATLLKEQRGVTIAVVDLARAARYVDNVDAVIVVAEATQETFNHPARNFLTAQYAELESKSLFIVALGTAAGPTETQQIAMDAFDPRDTAYFRTDSLDESALNAWVGQITLHGVA</sequence>
<keyword evidence="3" id="KW-1185">Reference proteome</keyword>
<dbReference type="Proteomes" id="UP000078292">
    <property type="component" value="Unassembled WGS sequence"/>
</dbReference>
<dbReference type="Pfam" id="PF12724">
    <property type="entry name" value="Flavodoxin_5"/>
    <property type="match status" value="1"/>
</dbReference>
<dbReference type="RefSeq" id="WP_043057789.1">
    <property type="nucleotide sequence ID" value="NZ_LXEY01000017.1"/>
</dbReference>
<comment type="caution">
    <text evidence="2">The sequence shown here is derived from an EMBL/GenBank/DDBJ whole genome shotgun (WGS) entry which is preliminary data.</text>
</comment>
<dbReference type="EMBL" id="LXEY01000017">
    <property type="protein sequence ID" value="OAV61156.1"/>
    <property type="molecule type" value="Genomic_DNA"/>
</dbReference>
<evidence type="ECO:0000313" key="3">
    <source>
        <dbReference type="Proteomes" id="UP000078292"/>
    </source>
</evidence>
<evidence type="ECO:0000259" key="1">
    <source>
        <dbReference type="Pfam" id="PF12724"/>
    </source>
</evidence>
<protein>
    <recommendedName>
        <fullName evidence="1">Flavodoxin domain-containing protein</fullName>
    </recommendedName>
</protein>
<reference evidence="2 3" key="1">
    <citation type="submission" date="2016-04" db="EMBL/GenBank/DDBJ databases">
        <title>First whole genome shotgun sequence of the bacterium Enteractinococcus sp. strain UASWS1574.</title>
        <authorList>
            <person name="Crovadore J."/>
            <person name="Chablais R."/>
            <person name="Lefort F."/>
        </authorList>
    </citation>
    <scope>NUCLEOTIDE SEQUENCE [LARGE SCALE GENOMIC DNA]</scope>
    <source>
        <strain evidence="2 3">UASWS1574</strain>
    </source>
</reference>